<keyword evidence="4 6" id="KW-0472">Membrane</keyword>
<feature type="compositionally biased region" description="Basic and acidic residues" evidence="5">
    <location>
        <begin position="291"/>
        <end position="303"/>
    </location>
</feature>
<feature type="compositionally biased region" description="Basic and acidic residues" evidence="5">
    <location>
        <begin position="137"/>
        <end position="158"/>
    </location>
</feature>
<feature type="compositionally biased region" description="Polar residues" evidence="5">
    <location>
        <begin position="317"/>
        <end position="328"/>
    </location>
</feature>
<feature type="transmembrane region" description="Helical" evidence="6">
    <location>
        <begin position="100"/>
        <end position="123"/>
    </location>
</feature>
<organism evidence="8 9">
    <name type="scientific">Candida parapsilosis</name>
    <name type="common">Yeast</name>
    <dbReference type="NCBI Taxonomy" id="5480"/>
    <lineage>
        <taxon>Eukaryota</taxon>
        <taxon>Fungi</taxon>
        <taxon>Dikarya</taxon>
        <taxon>Ascomycota</taxon>
        <taxon>Saccharomycotina</taxon>
        <taxon>Pichiomycetes</taxon>
        <taxon>Debaryomycetaceae</taxon>
        <taxon>Candida/Lodderomyces clade</taxon>
        <taxon>Candida</taxon>
    </lineage>
</organism>
<dbReference type="InterPro" id="IPR051380">
    <property type="entry name" value="pH-response_reg_palI/RIM9"/>
</dbReference>
<dbReference type="AlphaFoldDB" id="A0A8X7NJ42"/>
<evidence type="ECO:0000313" key="8">
    <source>
        <dbReference type="EMBL" id="KAF6045314.1"/>
    </source>
</evidence>
<dbReference type="EMBL" id="JABWAB010000009">
    <property type="protein sequence ID" value="KAF6045314.1"/>
    <property type="molecule type" value="Genomic_DNA"/>
</dbReference>
<feature type="chain" id="PRO_5044694535" evidence="7">
    <location>
        <begin position="21"/>
        <end position="340"/>
    </location>
</feature>
<accession>A0A8X7NJ42</accession>
<feature type="signal peptide" evidence="7">
    <location>
        <begin position="1"/>
        <end position="20"/>
    </location>
</feature>
<evidence type="ECO:0000256" key="1">
    <source>
        <dbReference type="ARBA" id="ARBA00004141"/>
    </source>
</evidence>
<dbReference type="GO" id="GO:0005886">
    <property type="term" value="C:plasma membrane"/>
    <property type="evidence" value="ECO:0007669"/>
    <property type="project" value="InterPro"/>
</dbReference>
<gene>
    <name evidence="8" type="ORF">FOB60_004886</name>
</gene>
<keyword evidence="3 6" id="KW-1133">Transmembrane helix</keyword>
<keyword evidence="7" id="KW-0732">Signal</keyword>
<feature type="region of interest" description="Disordered" evidence="5">
    <location>
        <begin position="291"/>
        <end position="328"/>
    </location>
</feature>
<keyword evidence="2 6" id="KW-0812">Transmembrane</keyword>
<dbReference type="GO" id="GO:0032153">
    <property type="term" value="C:cell division site"/>
    <property type="evidence" value="ECO:0007669"/>
    <property type="project" value="TreeGrafter"/>
</dbReference>
<sequence length="340" mass="38906">MYKALLALLILCTVCWVIQLLPVISVPLTSPGGNIYLSHFENVKFGVFGICDTQAGRCSSPKIGYPSSNSSFYDLANDVSRSFSGVVLPSYVRYTISKLLVVHVVAFCFSSLLLIVIFMLYALESWDRMKDRMESGKRKSEVNPLRNEREEENHGHVEFDDDEDEAHINTVENRKEERDLSPYLNIMLILTIFSVLTTLLAFLADILLFVPRLSYLGWMQLLPIVSMALITSMLCFIKRSISSRKFFENYDHPYANDEMKILRNRAMEHSWNDTSSDDGFVVYTDGFYTRNEGEGDETRDRNHSTSSFRSGIRRSNQRPSEDYSVNSSRGSIELDNLRLS</sequence>
<protein>
    <submittedName>
        <fullName evidence="8">SUR7/PalI family protein</fullName>
    </submittedName>
</protein>
<evidence type="ECO:0000256" key="3">
    <source>
        <dbReference type="ARBA" id="ARBA00022989"/>
    </source>
</evidence>
<dbReference type="Proteomes" id="UP000590412">
    <property type="component" value="Unassembled WGS sequence"/>
</dbReference>
<evidence type="ECO:0000256" key="2">
    <source>
        <dbReference type="ARBA" id="ARBA00022692"/>
    </source>
</evidence>
<evidence type="ECO:0000256" key="6">
    <source>
        <dbReference type="SAM" id="Phobius"/>
    </source>
</evidence>
<comment type="caution">
    <text evidence="8">The sequence shown here is derived from an EMBL/GenBank/DDBJ whole genome shotgun (WGS) entry which is preliminary data.</text>
</comment>
<dbReference type="GO" id="GO:0035838">
    <property type="term" value="C:growing cell tip"/>
    <property type="evidence" value="ECO:0007669"/>
    <property type="project" value="TreeGrafter"/>
</dbReference>
<feature type="transmembrane region" description="Helical" evidence="6">
    <location>
        <begin position="215"/>
        <end position="237"/>
    </location>
</feature>
<dbReference type="Pfam" id="PF06687">
    <property type="entry name" value="SUR7"/>
    <property type="match status" value="1"/>
</dbReference>
<comment type="subcellular location">
    <subcellularLocation>
        <location evidence="1">Membrane</location>
        <topology evidence="1">Multi-pass membrane protein</topology>
    </subcellularLocation>
</comment>
<reference evidence="8" key="1">
    <citation type="submission" date="2020-03" db="EMBL/GenBank/DDBJ databases">
        <title>FDA dAtabase for Regulatory Grade micrObial Sequences (FDA-ARGOS): Supporting development and validation of Infectious Disease Dx tests.</title>
        <authorList>
            <person name="Campos J."/>
            <person name="Goldberg B."/>
            <person name="Tallon L."/>
            <person name="Sadzewicz L."/>
            <person name="Vavikolanu K."/>
            <person name="Mehta A."/>
            <person name="Aluvathingal J."/>
            <person name="Nadendla S."/>
            <person name="Nandy P."/>
            <person name="Geyer C."/>
            <person name="Yan Y."/>
            <person name="Sichtig H."/>
        </authorList>
    </citation>
    <scope>NUCLEOTIDE SEQUENCE [LARGE SCALE GENOMIC DNA]</scope>
    <source>
        <strain evidence="8">FDAARGOS_652</strain>
    </source>
</reference>
<dbReference type="InterPro" id="IPR009571">
    <property type="entry name" value="SUR7/Rim9-like_fungi"/>
</dbReference>
<evidence type="ECO:0000256" key="7">
    <source>
        <dbReference type="SAM" id="SignalP"/>
    </source>
</evidence>
<evidence type="ECO:0000256" key="5">
    <source>
        <dbReference type="SAM" id="MobiDB-lite"/>
    </source>
</evidence>
<feature type="region of interest" description="Disordered" evidence="5">
    <location>
        <begin position="137"/>
        <end position="159"/>
    </location>
</feature>
<name>A0A8X7NJ42_CANPA</name>
<dbReference type="PANTHER" id="PTHR28013">
    <property type="entry name" value="PROTEIN DCV1-RELATED"/>
    <property type="match status" value="1"/>
</dbReference>
<dbReference type="PANTHER" id="PTHR28013:SF3">
    <property type="entry name" value="PROTEIN DCV1-RELATED"/>
    <property type="match status" value="1"/>
</dbReference>
<evidence type="ECO:0000256" key="4">
    <source>
        <dbReference type="ARBA" id="ARBA00023136"/>
    </source>
</evidence>
<proteinExistence type="predicted"/>
<feature type="transmembrane region" description="Helical" evidence="6">
    <location>
        <begin position="183"/>
        <end position="209"/>
    </location>
</feature>
<evidence type="ECO:0000313" key="9">
    <source>
        <dbReference type="Proteomes" id="UP000590412"/>
    </source>
</evidence>